<dbReference type="InterPro" id="IPR036179">
    <property type="entry name" value="Ig-like_dom_sf"/>
</dbReference>
<organism evidence="4 5">
    <name type="scientific">Channa argus</name>
    <name type="common">Northern snakehead</name>
    <name type="synonym">Ophicephalus argus</name>
    <dbReference type="NCBI Taxonomy" id="215402"/>
    <lineage>
        <taxon>Eukaryota</taxon>
        <taxon>Metazoa</taxon>
        <taxon>Chordata</taxon>
        <taxon>Craniata</taxon>
        <taxon>Vertebrata</taxon>
        <taxon>Euteleostomi</taxon>
        <taxon>Actinopterygii</taxon>
        <taxon>Neopterygii</taxon>
        <taxon>Teleostei</taxon>
        <taxon>Neoteleostei</taxon>
        <taxon>Acanthomorphata</taxon>
        <taxon>Anabantaria</taxon>
        <taxon>Anabantiformes</taxon>
        <taxon>Channoidei</taxon>
        <taxon>Channidae</taxon>
        <taxon>Channa</taxon>
    </lineage>
</organism>
<keyword evidence="2" id="KW-0732">Signal</keyword>
<proteinExistence type="predicted"/>
<reference evidence="5" key="2">
    <citation type="submission" date="2019-02" db="EMBL/GenBank/DDBJ databases">
        <title>Opniocepnalus argus Var Kimnra genome.</title>
        <authorList>
            <person name="Zhou C."/>
            <person name="Xiao S."/>
        </authorList>
    </citation>
    <scope>NUCLEOTIDE SEQUENCE [LARGE SCALE GENOMIC DNA]</scope>
</reference>
<feature type="signal peptide" evidence="2">
    <location>
        <begin position="1"/>
        <end position="26"/>
    </location>
</feature>
<dbReference type="Gene3D" id="2.60.40.10">
    <property type="entry name" value="Immunoglobulins"/>
    <property type="match status" value="1"/>
</dbReference>
<dbReference type="Pfam" id="PF07686">
    <property type="entry name" value="V-set"/>
    <property type="match status" value="1"/>
</dbReference>
<reference evidence="4 5" key="1">
    <citation type="submission" date="2019-02" db="EMBL/GenBank/DDBJ databases">
        <title>Opniocepnalus argus genome.</title>
        <authorList>
            <person name="Zhou C."/>
            <person name="Xiao S."/>
        </authorList>
    </citation>
    <scope>NUCLEOTIDE SEQUENCE [LARGE SCALE GENOMIC DNA]</scope>
    <source>
        <strain evidence="4">OARG1902GOOAL</strain>
        <tissue evidence="4">Muscle</tissue>
    </source>
</reference>
<dbReference type="InterPro" id="IPR007110">
    <property type="entry name" value="Ig-like_dom"/>
</dbReference>
<dbReference type="AlphaFoldDB" id="A0A6G1QLB1"/>
<keyword evidence="1" id="KW-0472">Membrane</keyword>
<gene>
    <name evidence="4" type="ORF">EXN66_Car018847</name>
</gene>
<name>A0A6G1QLB1_CHAAH</name>
<evidence type="ECO:0000313" key="4">
    <source>
        <dbReference type="EMBL" id="KAF3703159.1"/>
    </source>
</evidence>
<protein>
    <recommendedName>
        <fullName evidence="3">Ig-like domain-containing protein</fullName>
    </recommendedName>
</protein>
<dbReference type="InterPro" id="IPR013106">
    <property type="entry name" value="Ig_V-set"/>
</dbReference>
<feature type="transmembrane region" description="Helical" evidence="1">
    <location>
        <begin position="172"/>
        <end position="194"/>
    </location>
</feature>
<evidence type="ECO:0000259" key="3">
    <source>
        <dbReference type="PROSITE" id="PS50835"/>
    </source>
</evidence>
<dbReference type="EMBL" id="CM015729">
    <property type="protein sequence ID" value="KAF3703159.1"/>
    <property type="molecule type" value="Genomic_DNA"/>
</dbReference>
<feature type="chain" id="PRO_5026063463" description="Ig-like domain-containing protein" evidence="2">
    <location>
        <begin position="27"/>
        <end position="280"/>
    </location>
</feature>
<evidence type="ECO:0000256" key="1">
    <source>
        <dbReference type="SAM" id="Phobius"/>
    </source>
</evidence>
<keyword evidence="1" id="KW-0812">Transmembrane</keyword>
<sequence length="280" mass="30560">MRQKSDAFIGIFKMFLSVMVPQLTVTAQNTILCSFMVGVGINLPCKNLPDDQQNCDSIRWIYSNTNEEVILFERGQIHNEAAVTDGWIFRTLGTNCSLNIQSVKYQQAGRYTCRINTPGHGEDTVYDVSVVNSVTKQATTKPTTVKPVTTKSPASSCITVTTSTPSQLPKEVWWTLVILPVVLAALTVVAFINLKRTKGTRTQMDDNMVADVADPEEGVSYASVTYTKKTKHKAQTKDEGDDEVTYSSVKALSSSSSSSSAAAAFTDSSIVYAAINKQKT</sequence>
<dbReference type="SUPFAM" id="SSF48726">
    <property type="entry name" value="Immunoglobulin"/>
    <property type="match status" value="1"/>
</dbReference>
<dbReference type="InterPro" id="IPR013783">
    <property type="entry name" value="Ig-like_fold"/>
</dbReference>
<evidence type="ECO:0000256" key="2">
    <source>
        <dbReference type="SAM" id="SignalP"/>
    </source>
</evidence>
<keyword evidence="5" id="KW-1185">Reference proteome</keyword>
<dbReference type="Proteomes" id="UP000503349">
    <property type="component" value="Chromosome 18"/>
</dbReference>
<evidence type="ECO:0000313" key="5">
    <source>
        <dbReference type="Proteomes" id="UP000503349"/>
    </source>
</evidence>
<keyword evidence="1" id="KW-1133">Transmembrane helix</keyword>
<accession>A0A6G1QLB1</accession>
<feature type="domain" description="Ig-like" evidence="3">
    <location>
        <begin position="21"/>
        <end position="129"/>
    </location>
</feature>
<dbReference type="PROSITE" id="PS50835">
    <property type="entry name" value="IG_LIKE"/>
    <property type="match status" value="1"/>
</dbReference>